<evidence type="ECO:0000313" key="1">
    <source>
        <dbReference type="EMBL" id="KAF1949564.1"/>
    </source>
</evidence>
<dbReference type="EMBL" id="ML977036">
    <property type="protein sequence ID" value="KAF1949564.1"/>
    <property type="molecule type" value="Genomic_DNA"/>
</dbReference>
<reference evidence="1" key="1">
    <citation type="journal article" date="2020" name="Stud. Mycol.">
        <title>101 Dothideomycetes genomes: a test case for predicting lifestyles and emergence of pathogens.</title>
        <authorList>
            <person name="Haridas S."/>
            <person name="Albert R."/>
            <person name="Binder M."/>
            <person name="Bloem J."/>
            <person name="Labutti K."/>
            <person name="Salamov A."/>
            <person name="Andreopoulos B."/>
            <person name="Baker S."/>
            <person name="Barry K."/>
            <person name="Bills G."/>
            <person name="Bluhm B."/>
            <person name="Cannon C."/>
            <person name="Castanera R."/>
            <person name="Culley D."/>
            <person name="Daum C."/>
            <person name="Ezra D."/>
            <person name="Gonzalez J."/>
            <person name="Henrissat B."/>
            <person name="Kuo A."/>
            <person name="Liang C."/>
            <person name="Lipzen A."/>
            <person name="Lutzoni F."/>
            <person name="Magnuson J."/>
            <person name="Mondo S."/>
            <person name="Nolan M."/>
            <person name="Ohm R."/>
            <person name="Pangilinan J."/>
            <person name="Park H.-J."/>
            <person name="Ramirez L."/>
            <person name="Alfaro M."/>
            <person name="Sun H."/>
            <person name="Tritt A."/>
            <person name="Yoshinaga Y."/>
            <person name="Zwiers L.-H."/>
            <person name="Turgeon B."/>
            <person name="Goodwin S."/>
            <person name="Spatafora J."/>
            <person name="Crous P."/>
            <person name="Grigoriev I."/>
        </authorList>
    </citation>
    <scope>NUCLEOTIDE SEQUENCE</scope>
    <source>
        <strain evidence="1">CBS 675.92</strain>
    </source>
</reference>
<sequence length="391" mass="44963">MDRLPQELVDEILAYLTDSEHPLTERFANVTHSSQESILSARQVCRCFRDSKTLDDSFITLLEETPLFRVSWGMPTLEALSKSPYAVSMTMLSISGITMFPEPDAGLWDYRFQSYLTDLLTQFTKVKHLRFYPVTPSSLRQSSPDAAKFPRNALLNFLDFPRGPDNEVLITKGEPQYGDLHVFPCVERAFRRAGIELDTLSMPLFGNRSFYCSMDPMSAHWSQSLTRLSVNMAERDFSFIVDRRFFDLQNLEALEIAFSRRPGTSFGHSQPVLSDRVKSEGMTLPRLRDFRLMTDNWHSFDETEFVNAVSTFPNLKSLGLAYIMLRLGLWWGLLSRLKRQHLDRIWLLDPKYVSMEPLTEQVFTWKFTGTGRTAQHGWDVSDMAGESCGLL</sequence>
<gene>
    <name evidence="1" type="ORF">CC80DRAFT_540247</name>
</gene>
<organism evidence="1 2">
    <name type="scientific">Byssothecium circinans</name>
    <dbReference type="NCBI Taxonomy" id="147558"/>
    <lineage>
        <taxon>Eukaryota</taxon>
        <taxon>Fungi</taxon>
        <taxon>Dikarya</taxon>
        <taxon>Ascomycota</taxon>
        <taxon>Pezizomycotina</taxon>
        <taxon>Dothideomycetes</taxon>
        <taxon>Pleosporomycetidae</taxon>
        <taxon>Pleosporales</taxon>
        <taxon>Massarineae</taxon>
        <taxon>Massarinaceae</taxon>
        <taxon>Byssothecium</taxon>
    </lineage>
</organism>
<name>A0A6A5TBK7_9PLEO</name>
<dbReference type="AlphaFoldDB" id="A0A6A5TBK7"/>
<dbReference type="Proteomes" id="UP000800035">
    <property type="component" value="Unassembled WGS sequence"/>
</dbReference>
<dbReference type="OrthoDB" id="3792931at2759"/>
<protein>
    <recommendedName>
        <fullName evidence="3">F-box domain-containing protein</fullName>
    </recommendedName>
</protein>
<keyword evidence="2" id="KW-1185">Reference proteome</keyword>
<evidence type="ECO:0008006" key="3">
    <source>
        <dbReference type="Google" id="ProtNLM"/>
    </source>
</evidence>
<proteinExistence type="predicted"/>
<accession>A0A6A5TBK7</accession>
<evidence type="ECO:0000313" key="2">
    <source>
        <dbReference type="Proteomes" id="UP000800035"/>
    </source>
</evidence>